<accession>A0AAE5N501</accession>
<dbReference type="RefSeq" id="WP_094312733.1">
    <property type="nucleotide sequence ID" value="NZ_NQBG01000094.1"/>
</dbReference>
<evidence type="ECO:0000256" key="1">
    <source>
        <dbReference type="SAM" id="SignalP"/>
    </source>
</evidence>
<dbReference type="Gene3D" id="1.10.890.40">
    <property type="match status" value="1"/>
</dbReference>
<dbReference type="AlphaFoldDB" id="A0AAE5N501"/>
<name>A0AAE5N501_SHISO</name>
<proteinExistence type="predicted"/>
<feature type="domain" description="Rap1a immunity protein" evidence="2">
    <location>
        <begin position="39"/>
        <end position="113"/>
    </location>
</feature>
<protein>
    <recommendedName>
        <fullName evidence="2">Rap1a immunity protein domain-containing protein</fullName>
    </recommendedName>
</protein>
<evidence type="ECO:0000259" key="2">
    <source>
        <dbReference type="Pfam" id="PF18602"/>
    </source>
</evidence>
<evidence type="ECO:0000313" key="4">
    <source>
        <dbReference type="Proteomes" id="UP000215313"/>
    </source>
</evidence>
<dbReference type="EMBL" id="NQBG01000094">
    <property type="protein sequence ID" value="OYG92354.1"/>
    <property type="molecule type" value="Genomic_DNA"/>
</dbReference>
<dbReference type="Pfam" id="PF18602">
    <property type="entry name" value="Rap1a"/>
    <property type="match status" value="1"/>
</dbReference>
<dbReference type="Proteomes" id="UP000215313">
    <property type="component" value="Unassembled WGS sequence"/>
</dbReference>
<feature type="chain" id="PRO_5042195045" description="Rap1a immunity protein domain-containing protein" evidence="1">
    <location>
        <begin position="20"/>
        <end position="115"/>
    </location>
</feature>
<comment type="caution">
    <text evidence="3">The sequence shown here is derived from an EMBL/GenBank/DDBJ whole genome shotgun (WGS) entry which is preliminary data.</text>
</comment>
<feature type="signal peptide" evidence="1">
    <location>
        <begin position="1"/>
        <end position="19"/>
    </location>
</feature>
<evidence type="ECO:0000313" key="3">
    <source>
        <dbReference type="EMBL" id="OYG92354.1"/>
    </source>
</evidence>
<organism evidence="3 4">
    <name type="scientific">Shigella sonnei</name>
    <dbReference type="NCBI Taxonomy" id="624"/>
    <lineage>
        <taxon>Bacteria</taxon>
        <taxon>Pseudomonadati</taxon>
        <taxon>Pseudomonadota</taxon>
        <taxon>Gammaproteobacteria</taxon>
        <taxon>Enterobacterales</taxon>
        <taxon>Enterobacteriaceae</taxon>
        <taxon>Shigella</taxon>
    </lineage>
</organism>
<reference evidence="3 4" key="1">
    <citation type="submission" date="2017-08" db="EMBL/GenBank/DDBJ databases">
        <authorList>
            <person name="Fouts D."/>
            <person name="Sutton G."/>
            <person name="Nguyen K."/>
            <person name="Thamlikitkul V."/>
        </authorList>
    </citation>
    <scope>NUCLEOTIDE SEQUENCE [LARGE SCALE GENOMIC DNA]</scope>
    <source>
        <strain evidence="3 4">ECH+15</strain>
    </source>
</reference>
<dbReference type="InterPro" id="IPR041238">
    <property type="entry name" value="Rap1a"/>
</dbReference>
<gene>
    <name evidence="3" type="ORF">CI727_15740</name>
</gene>
<keyword evidence="1" id="KW-0732">Signal</keyword>
<sequence>MKKHAFAVALALISFNAFADYYSGNDIASWSDSRLKAKSGTATEMDFVDAGILRGLVIGVHDAFEGYSVCSPKGATNGQIVDTVVLYVANHPEKRTENASTLALKALSSAYPCKK</sequence>